<dbReference type="Gene3D" id="3.40.50.150">
    <property type="entry name" value="Vaccinia Virus protein VP39"/>
    <property type="match status" value="1"/>
</dbReference>
<dbReference type="CDD" id="cd02440">
    <property type="entry name" value="AdoMet_MTases"/>
    <property type="match status" value="1"/>
</dbReference>
<keyword evidence="3" id="KW-1185">Reference proteome</keyword>
<dbReference type="RefSeq" id="WP_045456169.1">
    <property type="nucleotide sequence ID" value="NZ_AP014578.1"/>
</dbReference>
<evidence type="ECO:0000313" key="3">
    <source>
        <dbReference type="Proteomes" id="UP000054740"/>
    </source>
</evidence>
<dbReference type="EMBL" id="FCNY02000039">
    <property type="protein sequence ID" value="SAL71442.1"/>
    <property type="molecule type" value="Genomic_DNA"/>
</dbReference>
<evidence type="ECO:0000313" key="2">
    <source>
        <dbReference type="EMBL" id="SAL71442.1"/>
    </source>
</evidence>
<dbReference type="InterPro" id="IPR013216">
    <property type="entry name" value="Methyltransf_11"/>
</dbReference>
<feature type="domain" description="Methyltransferase type 11" evidence="1">
    <location>
        <begin position="49"/>
        <end position="145"/>
    </location>
</feature>
<dbReference type="GO" id="GO:0032259">
    <property type="term" value="P:methylation"/>
    <property type="evidence" value="ECO:0007669"/>
    <property type="project" value="UniProtKB-KW"/>
</dbReference>
<dbReference type="SUPFAM" id="SSF53335">
    <property type="entry name" value="S-adenosyl-L-methionine-dependent methyltransferases"/>
    <property type="match status" value="1"/>
</dbReference>
<dbReference type="PANTHER" id="PTHR43591">
    <property type="entry name" value="METHYLTRANSFERASE"/>
    <property type="match status" value="1"/>
</dbReference>
<proteinExistence type="predicted"/>
<dbReference type="GO" id="GO:0008757">
    <property type="term" value="F:S-adenosylmethionine-dependent methyltransferase activity"/>
    <property type="evidence" value="ECO:0007669"/>
    <property type="project" value="InterPro"/>
</dbReference>
<dbReference type="AlphaFoldDB" id="A0A158JRD8"/>
<reference evidence="3" key="1">
    <citation type="submission" date="2016-01" db="EMBL/GenBank/DDBJ databases">
        <authorList>
            <person name="Peeters C."/>
        </authorList>
    </citation>
    <scope>NUCLEOTIDE SEQUENCE [LARGE SCALE GENOMIC DNA]</scope>
</reference>
<name>A0A158JRD8_CABCO</name>
<dbReference type="InterPro" id="IPR029063">
    <property type="entry name" value="SAM-dependent_MTases_sf"/>
</dbReference>
<gene>
    <name evidence="2" type="ORF">AWB70_07379</name>
</gene>
<accession>A0A158JRD8</accession>
<dbReference type="Pfam" id="PF08241">
    <property type="entry name" value="Methyltransf_11"/>
    <property type="match status" value="1"/>
</dbReference>
<protein>
    <submittedName>
        <fullName evidence="2">Methyltransferase type 11</fullName>
    </submittedName>
</protein>
<dbReference type="Proteomes" id="UP000054740">
    <property type="component" value="Unassembled WGS sequence"/>
</dbReference>
<evidence type="ECO:0000259" key="1">
    <source>
        <dbReference type="Pfam" id="PF08241"/>
    </source>
</evidence>
<sequence length="274" mass="29638">MNPNTLRTDTQFAGRIPELYDQLLVPMLFETYATDIAKRAAALDPSHVLETAAGTGAVTRALARELAAHADIVATDLNQAMLDRASMTPIGKPVMWRQANALQLPFGDARFDMVVCQFGAMFFPDKTAAYAEAHRVLRPGGTLLFNVWDRIEENAFADTITEALGALFPDDPPLFMKRTPHGYFDCEAIARDLAGAGFDATPQFDTVTRVSRAPSAQTVAIAYCQGTPLRNEIEARPHASLDEATSACAAAIAARFGSGEVEGKIQAHVVVVKR</sequence>
<organism evidence="2 3">
    <name type="scientific">Caballeronia cordobensis</name>
    <name type="common">Burkholderia cordobensis</name>
    <dbReference type="NCBI Taxonomy" id="1353886"/>
    <lineage>
        <taxon>Bacteria</taxon>
        <taxon>Pseudomonadati</taxon>
        <taxon>Pseudomonadota</taxon>
        <taxon>Betaproteobacteria</taxon>
        <taxon>Burkholderiales</taxon>
        <taxon>Burkholderiaceae</taxon>
        <taxon>Caballeronia</taxon>
    </lineage>
</organism>
<keyword evidence="2" id="KW-0489">Methyltransferase</keyword>
<keyword evidence="2" id="KW-0808">Transferase</keyword>